<dbReference type="EC" id="2.7.7.7" evidence="1"/>
<protein>
    <recommendedName>
        <fullName evidence="2">DNA polymerase III subunit delta</fullName>
        <ecNumber evidence="1">2.7.7.7</ecNumber>
    </recommendedName>
</protein>
<feature type="domain" description="DNA polymerase III delta N-terminal" evidence="9">
    <location>
        <begin position="1"/>
        <end position="115"/>
    </location>
</feature>
<dbReference type="GO" id="GO:0003887">
    <property type="term" value="F:DNA-directed DNA polymerase activity"/>
    <property type="evidence" value="ECO:0007669"/>
    <property type="project" value="UniProtKB-KW"/>
</dbReference>
<dbReference type="Pfam" id="PF06144">
    <property type="entry name" value="DNA_pol3_delta"/>
    <property type="match status" value="1"/>
</dbReference>
<comment type="similarity">
    <text evidence="7">Belongs to the DNA polymerase HolA subunit family.</text>
</comment>
<dbReference type="Gene3D" id="1.10.8.60">
    <property type="match status" value="1"/>
</dbReference>
<dbReference type="Gene3D" id="1.20.272.10">
    <property type="match status" value="1"/>
</dbReference>
<dbReference type="PANTHER" id="PTHR34388:SF1">
    <property type="entry name" value="DNA POLYMERASE III SUBUNIT DELTA"/>
    <property type="match status" value="1"/>
</dbReference>
<evidence type="ECO:0000256" key="2">
    <source>
        <dbReference type="ARBA" id="ARBA00017703"/>
    </source>
</evidence>
<evidence type="ECO:0000313" key="11">
    <source>
        <dbReference type="Proteomes" id="UP000008206"/>
    </source>
</evidence>
<evidence type="ECO:0000259" key="9">
    <source>
        <dbReference type="Pfam" id="PF06144"/>
    </source>
</evidence>
<evidence type="ECO:0000256" key="3">
    <source>
        <dbReference type="ARBA" id="ARBA00022679"/>
    </source>
</evidence>
<dbReference type="AlphaFoldDB" id="E0UMC8"/>
<evidence type="ECO:0000256" key="7">
    <source>
        <dbReference type="ARBA" id="ARBA00034754"/>
    </source>
</evidence>
<evidence type="ECO:0000256" key="8">
    <source>
        <dbReference type="ARBA" id="ARBA00049244"/>
    </source>
</evidence>
<evidence type="ECO:0000256" key="4">
    <source>
        <dbReference type="ARBA" id="ARBA00022695"/>
    </source>
</evidence>
<dbReference type="KEGG" id="cyj:Cyan7822_6313"/>
<dbReference type="SUPFAM" id="SSF52540">
    <property type="entry name" value="P-loop containing nucleoside triphosphate hydrolases"/>
    <property type="match status" value="1"/>
</dbReference>
<keyword evidence="11" id="KW-1185">Reference proteome</keyword>
<comment type="catalytic activity">
    <reaction evidence="8">
        <text>DNA(n) + a 2'-deoxyribonucleoside 5'-triphosphate = DNA(n+1) + diphosphate</text>
        <dbReference type="Rhea" id="RHEA:22508"/>
        <dbReference type="Rhea" id="RHEA-COMP:17339"/>
        <dbReference type="Rhea" id="RHEA-COMP:17340"/>
        <dbReference type="ChEBI" id="CHEBI:33019"/>
        <dbReference type="ChEBI" id="CHEBI:61560"/>
        <dbReference type="ChEBI" id="CHEBI:173112"/>
        <dbReference type="EC" id="2.7.7.7"/>
    </reaction>
</comment>
<proteinExistence type="inferred from homology"/>
<evidence type="ECO:0000313" key="10">
    <source>
        <dbReference type="EMBL" id="ADN18108.1"/>
    </source>
</evidence>
<evidence type="ECO:0000256" key="5">
    <source>
        <dbReference type="ARBA" id="ARBA00022705"/>
    </source>
</evidence>
<sequence length="314" mass="35083">MTGDNDFLISQEIQALLAQYLAPEWSLFNYNEYPPDSLNEAIITMNQPPIGNGFRVVHLIQCPWFGTINDDSIAQVEKEIDLLPSTTVLILTASKIDRRLKVVKMLIDKAALFKEFNLISPWDEGTLITQLYQMATSIGVDLTQAAAKQLIIAVGNDTRLLSGELEKLKTFVGDEAVTVESVNQLVDNRAATSIDLAKACLKQDVKTAIATLENLNNSGEAAPKILASLITLFRQWTWTKALVSEGVTDTHHLEACTGIYKGRCYYLMLEVETISLERFIFCQEVLLKAQIAFNSGNKNLKLYIIQLCQQYFPV</sequence>
<dbReference type="GO" id="GO:0006261">
    <property type="term" value="P:DNA-templated DNA replication"/>
    <property type="evidence" value="ECO:0007669"/>
    <property type="project" value="TreeGrafter"/>
</dbReference>
<dbReference type="GO" id="GO:0003677">
    <property type="term" value="F:DNA binding"/>
    <property type="evidence" value="ECO:0007669"/>
    <property type="project" value="InterPro"/>
</dbReference>
<dbReference type="HOGENOM" id="CLU_044694_2_1_3"/>
<dbReference type="EMBL" id="CP002200">
    <property type="protein sequence ID" value="ADN18108.1"/>
    <property type="molecule type" value="Genomic_DNA"/>
</dbReference>
<reference evidence="11" key="1">
    <citation type="journal article" date="2011" name="MBio">
        <title>Novel metabolic attributes of the genus Cyanothece, comprising a group of unicellular nitrogen-fixing Cyanobacteria.</title>
        <authorList>
            <person name="Bandyopadhyay A."/>
            <person name="Elvitigala T."/>
            <person name="Welsh E."/>
            <person name="Stockel J."/>
            <person name="Liberton M."/>
            <person name="Min H."/>
            <person name="Sherman L.A."/>
            <person name="Pakrasi H.B."/>
        </authorList>
    </citation>
    <scope>NUCLEOTIDE SEQUENCE [LARGE SCALE GENOMIC DNA]</scope>
    <source>
        <strain evidence="11">PCC 7822</strain>
        <plasmid evidence="11">Cy782202</plasmid>
    </source>
</reference>
<dbReference type="InterPro" id="IPR008921">
    <property type="entry name" value="DNA_pol3_clamp-load_cplx_C"/>
</dbReference>
<gene>
    <name evidence="10" type="ordered locus">Cyan7822_6313</name>
</gene>
<dbReference type="GO" id="GO:0009360">
    <property type="term" value="C:DNA polymerase III complex"/>
    <property type="evidence" value="ECO:0007669"/>
    <property type="project" value="InterPro"/>
</dbReference>
<keyword evidence="3" id="KW-0808">Transferase</keyword>
<dbReference type="Proteomes" id="UP000008206">
    <property type="component" value="Plasmid Cy782202"/>
</dbReference>
<dbReference type="Gene3D" id="3.40.50.300">
    <property type="entry name" value="P-loop containing nucleotide triphosphate hydrolases"/>
    <property type="match status" value="1"/>
</dbReference>
<accession>E0UMC8</accession>
<dbReference type="NCBIfam" id="TIGR01128">
    <property type="entry name" value="holA"/>
    <property type="match status" value="1"/>
</dbReference>
<evidence type="ECO:0000256" key="1">
    <source>
        <dbReference type="ARBA" id="ARBA00012417"/>
    </source>
</evidence>
<keyword evidence="4" id="KW-0548">Nucleotidyltransferase</keyword>
<dbReference type="InterPro" id="IPR010372">
    <property type="entry name" value="DNA_pol3_delta_N"/>
</dbReference>
<dbReference type="InterPro" id="IPR027417">
    <property type="entry name" value="P-loop_NTPase"/>
</dbReference>
<dbReference type="InterPro" id="IPR005790">
    <property type="entry name" value="DNA_polIII_delta"/>
</dbReference>
<keyword evidence="5" id="KW-0235">DNA replication</keyword>
<evidence type="ECO:0000256" key="6">
    <source>
        <dbReference type="ARBA" id="ARBA00022932"/>
    </source>
</evidence>
<dbReference type="PANTHER" id="PTHR34388">
    <property type="entry name" value="DNA POLYMERASE III SUBUNIT DELTA"/>
    <property type="match status" value="1"/>
</dbReference>
<organism evidence="10 11">
    <name type="scientific">Gloeothece verrucosa (strain PCC 7822)</name>
    <name type="common">Cyanothece sp. (strain PCC 7822)</name>
    <dbReference type="NCBI Taxonomy" id="497965"/>
    <lineage>
        <taxon>Bacteria</taxon>
        <taxon>Bacillati</taxon>
        <taxon>Cyanobacteriota</taxon>
        <taxon>Cyanophyceae</taxon>
        <taxon>Oscillatoriophycideae</taxon>
        <taxon>Chroococcales</taxon>
        <taxon>Aphanothecaceae</taxon>
        <taxon>Gloeothece</taxon>
        <taxon>Gloeothece verrucosa</taxon>
    </lineage>
</organism>
<keyword evidence="6" id="KW-0239">DNA-directed DNA polymerase</keyword>
<geneLocation type="plasmid" evidence="10 11">
    <name>Cy782202</name>
</geneLocation>
<name>E0UMC8_GLOV7</name>
<dbReference type="SUPFAM" id="SSF48019">
    <property type="entry name" value="post-AAA+ oligomerization domain-like"/>
    <property type="match status" value="1"/>
</dbReference>
<keyword evidence="10" id="KW-0614">Plasmid</keyword>